<evidence type="ECO:0000259" key="4">
    <source>
        <dbReference type="PROSITE" id="PS50111"/>
    </source>
</evidence>
<dbReference type="EMBL" id="BAAACF010000002">
    <property type="protein sequence ID" value="GAA0726169.1"/>
    <property type="molecule type" value="Genomic_DNA"/>
</dbReference>
<dbReference type="SUPFAM" id="SSF58104">
    <property type="entry name" value="Methyl-accepting chemotaxis protein (MCP) signaling domain"/>
    <property type="match status" value="1"/>
</dbReference>
<keyword evidence="3" id="KW-1133">Transmembrane helix</keyword>
<dbReference type="Gene3D" id="3.90.1520.10">
    <property type="entry name" value="H-NOX domain"/>
    <property type="match status" value="1"/>
</dbReference>
<feature type="domain" description="Methyl-accepting transducer" evidence="4">
    <location>
        <begin position="313"/>
        <end position="570"/>
    </location>
</feature>
<dbReference type="InterPro" id="IPR038158">
    <property type="entry name" value="H-NOX_domain_sf"/>
</dbReference>
<dbReference type="RefSeq" id="WP_343769733.1">
    <property type="nucleotide sequence ID" value="NZ_BAAACF010000002.1"/>
</dbReference>
<keyword evidence="3" id="KW-0472">Membrane</keyword>
<dbReference type="Pfam" id="PF00015">
    <property type="entry name" value="MCPsignal"/>
    <property type="match status" value="1"/>
</dbReference>
<dbReference type="InterPro" id="IPR004089">
    <property type="entry name" value="MCPsignal_dom"/>
</dbReference>
<dbReference type="Pfam" id="PF07700">
    <property type="entry name" value="HNOB"/>
    <property type="match status" value="1"/>
</dbReference>
<dbReference type="InterPro" id="IPR011644">
    <property type="entry name" value="Heme_NO-bd"/>
</dbReference>
<evidence type="ECO:0000256" key="3">
    <source>
        <dbReference type="SAM" id="Phobius"/>
    </source>
</evidence>
<dbReference type="SUPFAM" id="SSF111126">
    <property type="entry name" value="Ligand-binding domain in the NO signalling and Golgi transport"/>
    <property type="match status" value="1"/>
</dbReference>
<dbReference type="PANTHER" id="PTHR32089">
    <property type="entry name" value="METHYL-ACCEPTING CHEMOTAXIS PROTEIN MCPB"/>
    <property type="match status" value="1"/>
</dbReference>
<proteinExistence type="predicted"/>
<keyword evidence="3" id="KW-0812">Transmembrane</keyword>
<accession>A0ABN1J1T7</accession>
<protein>
    <submittedName>
        <fullName evidence="5">Heme NO-binding domain-containing protein</fullName>
    </submittedName>
</protein>
<dbReference type="PROSITE" id="PS50111">
    <property type="entry name" value="CHEMOTAXIS_TRANSDUC_2"/>
    <property type="match status" value="1"/>
</dbReference>
<keyword evidence="1 2" id="KW-0807">Transducer</keyword>
<sequence>MKGTIVSTWLKTCRKIYDDEVVNRAMESIGWRSDKLFSPIENVEDNEVKSVIQHIANGKNIDVKNLWKEIGKDNIKTFYKDFPAFFEQENLYSFLKSLFDIHVVMTKKFPGAKPPIVNIEPISSRQAIFSYSSQRGMFDYFLGMLDGSMEFYKEKVQVEEVEKTDTSLKLKLTFEKDIYYKKVYKVNKILSLGFINNIGGKVAIATFIVSLIGNIAIMGMGNLFKAGISSVVGAVASFLISELLMRPNKVLKHELERIKENKYLEDGDIVTGDFFEECFGLIKEYKNVIKGDFVGFKGVTDEMNGFVGNINIISKTMTNTSEEIAGVVEQVASCAVNQAESTQHTVAILSDNVENIKSIVSRENTNKGELERALDKINNSYNYVNNSSKNILDTLEKFKEVNNKSLELENRAKDITNIVSMVSQISEQTNLLALNASIEAARAGEQGRGFAVVADEVRKLAEQTKVAVEEINSNLVSFAKETKILSDKIGSQYNVLENETKSLENVRNISYEATNSIQSVAGDMINTIADLNKETHTIESIFGNIESLAAIAQENSASSEEVSANVAQYTQQIKKLVDSINQFKGITEIFKTDLSKYKI</sequence>
<gene>
    <name evidence="5" type="ORF">GCM10008905_22380</name>
</gene>
<comment type="caution">
    <text evidence="5">The sequence shown here is derived from an EMBL/GenBank/DDBJ whole genome shotgun (WGS) entry which is preliminary data.</text>
</comment>
<reference evidence="5 6" key="1">
    <citation type="journal article" date="2019" name="Int. J. Syst. Evol. Microbiol.">
        <title>The Global Catalogue of Microorganisms (GCM) 10K type strain sequencing project: providing services to taxonomists for standard genome sequencing and annotation.</title>
        <authorList>
            <consortium name="The Broad Institute Genomics Platform"/>
            <consortium name="The Broad Institute Genome Sequencing Center for Infectious Disease"/>
            <person name="Wu L."/>
            <person name="Ma J."/>
        </authorList>
    </citation>
    <scope>NUCLEOTIDE SEQUENCE [LARGE SCALE GENOMIC DNA]</scope>
    <source>
        <strain evidence="5 6">JCM 1405</strain>
    </source>
</reference>
<dbReference type="PANTHER" id="PTHR32089:SF112">
    <property type="entry name" value="LYSOZYME-LIKE PROTEIN-RELATED"/>
    <property type="match status" value="1"/>
</dbReference>
<dbReference type="SMART" id="SM00283">
    <property type="entry name" value="MA"/>
    <property type="match status" value="1"/>
</dbReference>
<name>A0ABN1J1T7_9CLOT</name>
<keyword evidence="6" id="KW-1185">Reference proteome</keyword>
<evidence type="ECO:0000313" key="5">
    <source>
        <dbReference type="EMBL" id="GAA0726169.1"/>
    </source>
</evidence>
<organism evidence="5 6">
    <name type="scientific">Clostridium malenominatum</name>
    <dbReference type="NCBI Taxonomy" id="1539"/>
    <lineage>
        <taxon>Bacteria</taxon>
        <taxon>Bacillati</taxon>
        <taxon>Bacillota</taxon>
        <taxon>Clostridia</taxon>
        <taxon>Eubacteriales</taxon>
        <taxon>Clostridiaceae</taxon>
        <taxon>Clostridium</taxon>
    </lineage>
</organism>
<evidence type="ECO:0000256" key="1">
    <source>
        <dbReference type="ARBA" id="ARBA00023224"/>
    </source>
</evidence>
<dbReference type="Gene3D" id="1.10.287.950">
    <property type="entry name" value="Methyl-accepting chemotaxis protein"/>
    <property type="match status" value="1"/>
</dbReference>
<dbReference type="Proteomes" id="UP001500339">
    <property type="component" value="Unassembled WGS sequence"/>
</dbReference>
<evidence type="ECO:0000313" key="6">
    <source>
        <dbReference type="Proteomes" id="UP001500339"/>
    </source>
</evidence>
<evidence type="ECO:0000256" key="2">
    <source>
        <dbReference type="PROSITE-ProRule" id="PRU00284"/>
    </source>
</evidence>
<dbReference type="InterPro" id="IPR024096">
    <property type="entry name" value="NO_sig/Golgi_transp_ligand-bd"/>
</dbReference>
<feature type="transmembrane region" description="Helical" evidence="3">
    <location>
        <begin position="189"/>
        <end position="217"/>
    </location>
</feature>